<dbReference type="AlphaFoldDB" id="A0A5D2G5A9"/>
<dbReference type="EMBL" id="CM017693">
    <property type="protein sequence ID" value="TYH13062.1"/>
    <property type="molecule type" value="Genomic_DNA"/>
</dbReference>
<sequence>MLEGKAVIEDTDMPLKMQARALASASRALDLLKVLTAFLLLHILKRNLTRCMGVDGNAWWVQISVVSSPISKELSSILLWELSTFSSSTQPILFLVDGS</sequence>
<evidence type="ECO:0000313" key="1">
    <source>
        <dbReference type="EMBL" id="TYH13062.1"/>
    </source>
</evidence>
<keyword evidence="2" id="KW-1185">Reference proteome</keyword>
<gene>
    <name evidence="1" type="ORF">ES288_A06G114700v1</name>
</gene>
<name>A0A5D2G5A9_GOSDA</name>
<protein>
    <submittedName>
        <fullName evidence="1">Uncharacterized protein</fullName>
    </submittedName>
</protein>
<proteinExistence type="predicted"/>
<organism evidence="1 2">
    <name type="scientific">Gossypium darwinii</name>
    <name type="common">Darwin's cotton</name>
    <name type="synonym">Gossypium barbadense var. darwinii</name>
    <dbReference type="NCBI Taxonomy" id="34276"/>
    <lineage>
        <taxon>Eukaryota</taxon>
        <taxon>Viridiplantae</taxon>
        <taxon>Streptophyta</taxon>
        <taxon>Embryophyta</taxon>
        <taxon>Tracheophyta</taxon>
        <taxon>Spermatophyta</taxon>
        <taxon>Magnoliopsida</taxon>
        <taxon>eudicotyledons</taxon>
        <taxon>Gunneridae</taxon>
        <taxon>Pentapetalae</taxon>
        <taxon>rosids</taxon>
        <taxon>malvids</taxon>
        <taxon>Malvales</taxon>
        <taxon>Malvaceae</taxon>
        <taxon>Malvoideae</taxon>
        <taxon>Gossypium</taxon>
    </lineage>
</organism>
<accession>A0A5D2G5A9</accession>
<reference evidence="1 2" key="1">
    <citation type="submission" date="2019-06" db="EMBL/GenBank/DDBJ databases">
        <title>WGS assembly of Gossypium darwinii.</title>
        <authorList>
            <person name="Chen Z.J."/>
            <person name="Sreedasyam A."/>
            <person name="Ando A."/>
            <person name="Song Q."/>
            <person name="De L."/>
            <person name="Hulse-Kemp A."/>
            <person name="Ding M."/>
            <person name="Ye W."/>
            <person name="Kirkbride R."/>
            <person name="Jenkins J."/>
            <person name="Plott C."/>
            <person name="Lovell J."/>
            <person name="Lin Y.-M."/>
            <person name="Vaughn R."/>
            <person name="Liu B."/>
            <person name="Li W."/>
            <person name="Simpson S."/>
            <person name="Scheffler B."/>
            <person name="Saski C."/>
            <person name="Grover C."/>
            <person name="Hu G."/>
            <person name="Conover J."/>
            <person name="Carlson J."/>
            <person name="Shu S."/>
            <person name="Boston L."/>
            <person name="Williams M."/>
            <person name="Peterson D."/>
            <person name="Mcgee K."/>
            <person name="Jones D."/>
            <person name="Wendel J."/>
            <person name="Stelly D."/>
            <person name="Grimwood J."/>
            <person name="Schmutz J."/>
        </authorList>
    </citation>
    <scope>NUCLEOTIDE SEQUENCE [LARGE SCALE GENOMIC DNA]</scope>
    <source>
        <strain evidence="1">1808015.09</strain>
    </source>
</reference>
<evidence type="ECO:0000313" key="2">
    <source>
        <dbReference type="Proteomes" id="UP000323506"/>
    </source>
</evidence>
<dbReference type="Proteomes" id="UP000323506">
    <property type="component" value="Chromosome A06"/>
</dbReference>